<gene>
    <name evidence="1" type="ORF">GCM10022212_13430</name>
</gene>
<proteinExistence type="predicted"/>
<dbReference type="SUPFAM" id="SSF51735">
    <property type="entry name" value="NAD(P)-binding Rossmann-fold domains"/>
    <property type="match status" value="1"/>
</dbReference>
<dbReference type="InterPro" id="IPR036291">
    <property type="entry name" value="NAD(P)-bd_dom_sf"/>
</dbReference>
<dbReference type="Gene3D" id="3.40.50.720">
    <property type="entry name" value="NAD(P)-binding Rossmann-like Domain"/>
    <property type="match status" value="1"/>
</dbReference>
<protein>
    <submittedName>
        <fullName evidence="1">SDR family NAD(P)-dependent oxidoreductase</fullName>
    </submittedName>
</protein>
<dbReference type="Proteomes" id="UP001501353">
    <property type="component" value="Unassembled WGS sequence"/>
</dbReference>
<dbReference type="CDD" id="cd05325">
    <property type="entry name" value="carb_red_sniffer_like_SDR_c"/>
    <property type="match status" value="1"/>
</dbReference>
<dbReference type="InterPro" id="IPR002347">
    <property type="entry name" value="SDR_fam"/>
</dbReference>
<organism evidence="1 2">
    <name type="scientific">Actimicrobium antarcticum</name>
    <dbReference type="NCBI Taxonomy" id="1051899"/>
    <lineage>
        <taxon>Bacteria</taxon>
        <taxon>Pseudomonadati</taxon>
        <taxon>Pseudomonadota</taxon>
        <taxon>Betaproteobacteria</taxon>
        <taxon>Burkholderiales</taxon>
        <taxon>Oxalobacteraceae</taxon>
        <taxon>Actimicrobium</taxon>
    </lineage>
</organism>
<accession>A0ABP7SZF2</accession>
<keyword evidence="2" id="KW-1185">Reference proteome</keyword>
<name>A0ABP7SZF2_9BURK</name>
<sequence>MSKRQFASTATLDILLVTSPESKMTQPTNHALPPVLLDGLTEPAEVLVMGASGGIGLALTTQLLAHPGVARVTAAARGTADSAGLAELAAHHPSRLVIAQADITDSSSLHALALRLGGARLHLVINATGLLHQAELAPEKSLAAVTSTNLQQVFAVNAFGPVLLAQAMLPLMRHDAVAVFASLSARVGSISDNRLGGWYAYRAAKAAQNQLLKTVAIEGRRSHPRLSVQLLHPGTVDSALSRPFQRGVTPEKLFSPERAAAQLLAVIATATPANSGRFIAWDGIEVAW</sequence>
<evidence type="ECO:0000313" key="2">
    <source>
        <dbReference type="Proteomes" id="UP001501353"/>
    </source>
</evidence>
<reference evidence="2" key="1">
    <citation type="journal article" date="2019" name="Int. J. Syst. Evol. Microbiol.">
        <title>The Global Catalogue of Microorganisms (GCM) 10K type strain sequencing project: providing services to taxonomists for standard genome sequencing and annotation.</title>
        <authorList>
            <consortium name="The Broad Institute Genomics Platform"/>
            <consortium name="The Broad Institute Genome Sequencing Center for Infectious Disease"/>
            <person name="Wu L."/>
            <person name="Ma J."/>
        </authorList>
    </citation>
    <scope>NUCLEOTIDE SEQUENCE [LARGE SCALE GENOMIC DNA]</scope>
    <source>
        <strain evidence="2">JCM 16673</strain>
    </source>
</reference>
<dbReference type="PRINTS" id="PR00081">
    <property type="entry name" value="GDHRDH"/>
</dbReference>
<dbReference type="PANTHER" id="PTHR43544">
    <property type="entry name" value="SHORT-CHAIN DEHYDROGENASE/REDUCTASE"/>
    <property type="match status" value="1"/>
</dbReference>
<comment type="caution">
    <text evidence="1">The sequence shown here is derived from an EMBL/GenBank/DDBJ whole genome shotgun (WGS) entry which is preliminary data.</text>
</comment>
<dbReference type="EMBL" id="BAAAZE010000007">
    <property type="protein sequence ID" value="GAA4018760.1"/>
    <property type="molecule type" value="Genomic_DNA"/>
</dbReference>
<dbReference type="PANTHER" id="PTHR43544:SF12">
    <property type="entry name" value="NAD(P)-BINDING ROSSMANN-FOLD SUPERFAMILY PROTEIN"/>
    <property type="match status" value="1"/>
</dbReference>
<dbReference type="InterPro" id="IPR051468">
    <property type="entry name" value="Fungal_SecMetab_SDRs"/>
</dbReference>
<evidence type="ECO:0000313" key="1">
    <source>
        <dbReference type="EMBL" id="GAA4018760.1"/>
    </source>
</evidence>
<dbReference type="Pfam" id="PF00106">
    <property type="entry name" value="adh_short"/>
    <property type="match status" value="1"/>
</dbReference>